<sequence length="180" mass="20007">MPIGEAPQVLDDDELLAVLEEPSAKKMTRSGRSYGGKPVSSKDTSSARKAFQQSLAEAKERVDARAQKEYDSCTCKDTLSLLTMKILHTPPRYLTQDLVVTFLAKVKETEGLQMCVKHLQVIGTGLRLKTNLPPDVLDSHVKRCIELGDRYTTLRDEATSYTWFVGAKAPKTFLPSGRPH</sequence>
<dbReference type="EMBL" id="JACBAF010002051">
    <property type="protein sequence ID" value="KAF7169137.1"/>
    <property type="molecule type" value="Genomic_DNA"/>
</dbReference>
<protein>
    <submittedName>
        <fullName evidence="2">Uncharacterized protein</fullName>
    </submittedName>
</protein>
<proteinExistence type="predicted"/>
<dbReference type="Proteomes" id="UP000662466">
    <property type="component" value="Unassembled WGS sequence"/>
</dbReference>
<comment type="caution">
    <text evidence="2">The sequence shown here is derived from an EMBL/GenBank/DDBJ whole genome shotgun (WGS) entry which is preliminary data.</text>
</comment>
<accession>A0A8H6UW60</accession>
<name>A0A8H6UW60_9EURO</name>
<organism evidence="2 3">
    <name type="scientific">Aspergillus hiratsukae</name>
    <dbReference type="NCBI Taxonomy" id="1194566"/>
    <lineage>
        <taxon>Eukaryota</taxon>
        <taxon>Fungi</taxon>
        <taxon>Dikarya</taxon>
        <taxon>Ascomycota</taxon>
        <taxon>Pezizomycotina</taxon>
        <taxon>Eurotiomycetes</taxon>
        <taxon>Eurotiomycetidae</taxon>
        <taxon>Eurotiales</taxon>
        <taxon>Aspergillaceae</taxon>
        <taxon>Aspergillus</taxon>
        <taxon>Aspergillus subgen. Fumigati</taxon>
    </lineage>
</organism>
<evidence type="ECO:0000313" key="3">
    <source>
        <dbReference type="Proteomes" id="UP000662466"/>
    </source>
</evidence>
<dbReference type="AlphaFoldDB" id="A0A8H6UW60"/>
<evidence type="ECO:0000256" key="1">
    <source>
        <dbReference type="SAM" id="MobiDB-lite"/>
    </source>
</evidence>
<feature type="region of interest" description="Disordered" evidence="1">
    <location>
        <begin position="20"/>
        <end position="52"/>
    </location>
</feature>
<gene>
    <name evidence="2" type="ORF">CNMCM6106_004128</name>
</gene>
<evidence type="ECO:0000313" key="2">
    <source>
        <dbReference type="EMBL" id="KAF7169137.1"/>
    </source>
</evidence>
<reference evidence="2" key="1">
    <citation type="submission" date="2020-06" db="EMBL/GenBank/DDBJ databases">
        <title>Draft genome sequences of strains closely related to Aspergillus parafelis and Aspergillus hiratsukae.</title>
        <authorList>
            <person name="Dos Santos R.A.C."/>
            <person name="Rivero-Menendez O."/>
            <person name="Steenwyk J.L."/>
            <person name="Mead M.E."/>
            <person name="Goldman G.H."/>
            <person name="Alastruey-Izquierdo A."/>
            <person name="Rokas A."/>
        </authorList>
    </citation>
    <scope>NUCLEOTIDE SEQUENCE</scope>
    <source>
        <strain evidence="2">CNM-CM6106</strain>
    </source>
</reference>